<protein>
    <submittedName>
        <fullName evidence="3">Monocarboxylate transporter</fullName>
    </submittedName>
</protein>
<dbReference type="AlphaFoldDB" id="A0AAV3Y286"/>
<evidence type="ECO:0000313" key="3">
    <source>
        <dbReference type="EMBL" id="GFN76757.1"/>
    </source>
</evidence>
<feature type="transmembrane region" description="Helical" evidence="2">
    <location>
        <begin position="460"/>
        <end position="478"/>
    </location>
</feature>
<feature type="region of interest" description="Disordered" evidence="1">
    <location>
        <begin position="240"/>
        <end position="317"/>
    </location>
</feature>
<dbReference type="Pfam" id="PF07690">
    <property type="entry name" value="MFS_1"/>
    <property type="match status" value="2"/>
</dbReference>
<evidence type="ECO:0000256" key="2">
    <source>
        <dbReference type="SAM" id="Phobius"/>
    </source>
</evidence>
<feature type="transmembrane region" description="Helical" evidence="2">
    <location>
        <begin position="123"/>
        <end position="141"/>
    </location>
</feature>
<dbReference type="GO" id="GO:0008028">
    <property type="term" value="F:monocarboxylic acid transmembrane transporter activity"/>
    <property type="evidence" value="ECO:0007669"/>
    <property type="project" value="TreeGrafter"/>
</dbReference>
<dbReference type="PANTHER" id="PTHR11360:SF303">
    <property type="entry name" value="MAJOR FACILITATOR SUPERFAMILY (MFS) PROFILE DOMAIN-CONTAINING PROTEIN"/>
    <property type="match status" value="1"/>
</dbReference>
<dbReference type="SUPFAM" id="SSF103473">
    <property type="entry name" value="MFS general substrate transporter"/>
    <property type="match status" value="1"/>
</dbReference>
<dbReference type="InterPro" id="IPR036259">
    <property type="entry name" value="MFS_trans_sf"/>
</dbReference>
<dbReference type="EMBL" id="BLXT01000407">
    <property type="protein sequence ID" value="GFN76757.1"/>
    <property type="molecule type" value="Genomic_DNA"/>
</dbReference>
<name>A0AAV3Y286_9GAST</name>
<evidence type="ECO:0000313" key="4">
    <source>
        <dbReference type="Proteomes" id="UP000735302"/>
    </source>
</evidence>
<proteinExistence type="predicted"/>
<keyword evidence="2" id="KW-0472">Membrane</keyword>
<sequence length="648" mass="70539">MTNTGEERPTSNARDEQTGQKNIGDLSEMEPGDLESGKSFNHRENELPVDRGWAWVICFAGFLVSFTFGTAQLTLAVLFLEVMDMFNTTLTTASLIFLFRILGMGCMTSFSTNIIVPKIGEKGVVCISGLVSAISFVGFYFSTNIEIFLVCSALQGLCNGAAFVPSVSLLRHYFHRRRSIANIIARGGASMSAILAPPLVRVVRWEFGVKGSFLICAAVQLHIVLAGLLLRSDKSYRFRPELPPLPNQRKRKGDKTEQKEGAAETTEAKSGAELLPMLTSPHAKDEVSQDANSYEKNTNISSNGLDKTFGKVNLPHGSEDSVQQIISSMGNNQRTLFRENLCRPGSESVVCDDKNLSEAEAEDRKDCYDCKTTTSSLGRADMDEKNDVEMALLKTVNNHLCDTGTNGQMLNKQSIRTTREADNADLSEAVVFELEEREKDTQAEQESSAGCGRYDFCRSWAFYTFLAFTPLGAANMYLRNYIPTIAASQGATLDEAATLMTFLGVLDLLSRLALGFFADCHLLKPSQIVVVAQAALGVTCHLIQFFNSFSALVVMAVLIGAFVGTKVSMTPMMCIEIVGVETMPQALGLISTIATFSAAAMNPALGAVADSDGSFVPVMHILGVLLILSTAMLLLLPLGRRLDKRKES</sequence>
<feature type="transmembrane region" description="Helical" evidence="2">
    <location>
        <begin position="615"/>
        <end position="636"/>
    </location>
</feature>
<keyword evidence="4" id="KW-1185">Reference proteome</keyword>
<feature type="transmembrane region" description="Helical" evidence="2">
    <location>
        <begin position="587"/>
        <end position="609"/>
    </location>
</feature>
<dbReference type="Proteomes" id="UP000735302">
    <property type="component" value="Unassembled WGS sequence"/>
</dbReference>
<feature type="compositionally biased region" description="Polar residues" evidence="1">
    <location>
        <begin position="289"/>
        <end position="305"/>
    </location>
</feature>
<comment type="caution">
    <text evidence="3">The sequence shown here is derived from an EMBL/GenBank/DDBJ whole genome shotgun (WGS) entry which is preliminary data.</text>
</comment>
<feature type="compositionally biased region" description="Basic and acidic residues" evidence="1">
    <location>
        <begin position="1"/>
        <end position="18"/>
    </location>
</feature>
<keyword evidence="2" id="KW-1133">Transmembrane helix</keyword>
<dbReference type="PANTHER" id="PTHR11360">
    <property type="entry name" value="MONOCARBOXYLATE TRANSPORTER"/>
    <property type="match status" value="1"/>
</dbReference>
<keyword evidence="2" id="KW-0812">Transmembrane</keyword>
<feature type="transmembrane region" description="Helical" evidence="2">
    <location>
        <begin position="92"/>
        <end position="116"/>
    </location>
</feature>
<feature type="region of interest" description="Disordered" evidence="1">
    <location>
        <begin position="1"/>
        <end position="40"/>
    </location>
</feature>
<feature type="transmembrane region" description="Helical" evidence="2">
    <location>
        <begin position="53"/>
        <end position="80"/>
    </location>
</feature>
<organism evidence="3 4">
    <name type="scientific">Plakobranchus ocellatus</name>
    <dbReference type="NCBI Taxonomy" id="259542"/>
    <lineage>
        <taxon>Eukaryota</taxon>
        <taxon>Metazoa</taxon>
        <taxon>Spiralia</taxon>
        <taxon>Lophotrochozoa</taxon>
        <taxon>Mollusca</taxon>
        <taxon>Gastropoda</taxon>
        <taxon>Heterobranchia</taxon>
        <taxon>Euthyneura</taxon>
        <taxon>Panpulmonata</taxon>
        <taxon>Sacoglossa</taxon>
        <taxon>Placobranchoidea</taxon>
        <taxon>Plakobranchidae</taxon>
        <taxon>Plakobranchus</taxon>
    </lineage>
</organism>
<feature type="transmembrane region" description="Helical" evidence="2">
    <location>
        <begin position="147"/>
        <end position="171"/>
    </location>
</feature>
<feature type="transmembrane region" description="Helical" evidence="2">
    <location>
        <begin position="212"/>
        <end position="230"/>
    </location>
</feature>
<reference evidence="3 4" key="1">
    <citation type="journal article" date="2021" name="Elife">
        <title>Chloroplast acquisition without the gene transfer in kleptoplastic sea slugs, Plakobranchus ocellatus.</title>
        <authorList>
            <person name="Maeda T."/>
            <person name="Takahashi S."/>
            <person name="Yoshida T."/>
            <person name="Shimamura S."/>
            <person name="Takaki Y."/>
            <person name="Nagai Y."/>
            <person name="Toyoda A."/>
            <person name="Suzuki Y."/>
            <person name="Arimoto A."/>
            <person name="Ishii H."/>
            <person name="Satoh N."/>
            <person name="Nishiyama T."/>
            <person name="Hasebe M."/>
            <person name="Maruyama T."/>
            <person name="Minagawa J."/>
            <person name="Obokata J."/>
            <person name="Shigenobu S."/>
        </authorList>
    </citation>
    <scope>NUCLEOTIDE SEQUENCE [LARGE SCALE GENOMIC DNA]</scope>
</reference>
<dbReference type="InterPro" id="IPR050327">
    <property type="entry name" value="Proton-linked_MCT"/>
</dbReference>
<gene>
    <name evidence="3" type="ORF">PoB_000326300</name>
</gene>
<accession>A0AAV3Y286</accession>
<dbReference type="InterPro" id="IPR011701">
    <property type="entry name" value="MFS"/>
</dbReference>
<evidence type="ECO:0000256" key="1">
    <source>
        <dbReference type="SAM" id="MobiDB-lite"/>
    </source>
</evidence>
<feature type="transmembrane region" description="Helical" evidence="2">
    <location>
        <begin position="183"/>
        <end position="200"/>
    </location>
</feature>
<feature type="transmembrane region" description="Helical" evidence="2">
    <location>
        <begin position="552"/>
        <end position="575"/>
    </location>
</feature>
<dbReference type="Gene3D" id="1.20.1250.20">
    <property type="entry name" value="MFS general substrate transporter like domains"/>
    <property type="match status" value="2"/>
</dbReference>